<evidence type="ECO:0000259" key="7">
    <source>
        <dbReference type="Pfam" id="PF01435"/>
    </source>
</evidence>
<dbReference type="Gene3D" id="3.30.2010.10">
    <property type="entry name" value="Metalloproteases ('zincins'), catalytic domain"/>
    <property type="match status" value="1"/>
</dbReference>
<dbReference type="AlphaFoldDB" id="A0A8H6X914"/>
<dbReference type="GO" id="GO:0046872">
    <property type="term" value="F:metal ion binding"/>
    <property type="evidence" value="ECO:0007669"/>
    <property type="project" value="UniProtKB-KW"/>
</dbReference>
<accession>A0A8H6X914</accession>
<evidence type="ECO:0000256" key="6">
    <source>
        <dbReference type="RuleBase" id="RU003983"/>
    </source>
</evidence>
<proteinExistence type="inferred from homology"/>
<dbReference type="CDD" id="cd07331">
    <property type="entry name" value="M48C_Oma1_like"/>
    <property type="match status" value="1"/>
</dbReference>
<gene>
    <name evidence="8" type="ORF">MVEN_02166000</name>
</gene>
<reference evidence="8" key="1">
    <citation type="submission" date="2020-05" db="EMBL/GenBank/DDBJ databases">
        <title>Mycena genomes resolve the evolution of fungal bioluminescence.</title>
        <authorList>
            <person name="Tsai I.J."/>
        </authorList>
    </citation>
    <scope>NUCLEOTIDE SEQUENCE</scope>
    <source>
        <strain evidence="8">CCC161011</strain>
    </source>
</reference>
<dbReference type="GO" id="GO:0004222">
    <property type="term" value="F:metalloendopeptidase activity"/>
    <property type="evidence" value="ECO:0007669"/>
    <property type="project" value="InterPro"/>
</dbReference>
<dbReference type="OrthoDB" id="7464992at2759"/>
<dbReference type="InterPro" id="IPR001915">
    <property type="entry name" value="Peptidase_M48"/>
</dbReference>
<dbReference type="Proteomes" id="UP000620124">
    <property type="component" value="Unassembled WGS sequence"/>
</dbReference>
<dbReference type="EMBL" id="JACAZI010000023">
    <property type="protein sequence ID" value="KAF7336184.1"/>
    <property type="molecule type" value="Genomic_DNA"/>
</dbReference>
<dbReference type="PANTHER" id="PTHR22726">
    <property type="entry name" value="METALLOENDOPEPTIDASE OMA1"/>
    <property type="match status" value="1"/>
</dbReference>
<comment type="cofactor">
    <cofactor evidence="6">
        <name>Zn(2+)</name>
        <dbReference type="ChEBI" id="CHEBI:29105"/>
    </cofactor>
    <text evidence="6">Binds 1 zinc ion per subunit.</text>
</comment>
<evidence type="ECO:0000256" key="4">
    <source>
        <dbReference type="ARBA" id="ARBA00022833"/>
    </source>
</evidence>
<keyword evidence="2" id="KW-0479">Metal-binding</keyword>
<protein>
    <submittedName>
        <fullName evidence="8">Peptidase-M48 domain-containing protein</fullName>
    </submittedName>
</protein>
<name>A0A8H6X914_9AGAR</name>
<keyword evidence="5 6" id="KW-0482">Metalloprotease</keyword>
<dbReference type="Pfam" id="PF01435">
    <property type="entry name" value="Peptidase_M48"/>
    <property type="match status" value="1"/>
</dbReference>
<dbReference type="GO" id="GO:0006515">
    <property type="term" value="P:protein quality control for misfolded or incompletely synthesized proteins"/>
    <property type="evidence" value="ECO:0007669"/>
    <property type="project" value="TreeGrafter"/>
</dbReference>
<dbReference type="InterPro" id="IPR051156">
    <property type="entry name" value="Mito/Outer_Membr_Metalloprot"/>
</dbReference>
<keyword evidence="4 6" id="KW-0862">Zinc</keyword>
<keyword evidence="1 6" id="KW-0645">Protease</keyword>
<evidence type="ECO:0000256" key="1">
    <source>
        <dbReference type="ARBA" id="ARBA00022670"/>
    </source>
</evidence>
<sequence length="390" mass="43238">MTLRQVLLRSRPWTRNFSRLSTRSYSQGPLSDGKRPILDRTSGTILGVTAGLLLGGSMFPKNAPETGRRRFMAVSKQQEDLLRQQALQETLQQFRGKILPLHHPLTQEVRRITRRIITASNLGYLEGDAGASDAESPIVDPWPWGGPMDLPEAEIPRPPTMHPEKEWVVLVIDDRNFVNAFAAPGLVCVSTGIMPIARDEEGLAAVIGHEIGHVAMRHSAEHLSQSKILLPVMGLLFLLGIDLGLSSLLTNVLHSLPHSRALETEADMVGLKLMSRACYNPGAAPRFFEDLGKLEKGSMPTFFRTHPPTSERIAHLKTLLPESYNIYSSNPECARLEEMRARGILGKAVVALIKSRTFPTSSGAVVPAPQVSCEEDRQLWKAWNETHFEK</sequence>
<comment type="caution">
    <text evidence="8">The sequence shown here is derived from an EMBL/GenBank/DDBJ whole genome shotgun (WGS) entry which is preliminary data.</text>
</comment>
<dbReference type="GO" id="GO:0034982">
    <property type="term" value="P:mitochondrial protein processing"/>
    <property type="evidence" value="ECO:0007669"/>
    <property type="project" value="TreeGrafter"/>
</dbReference>
<evidence type="ECO:0000256" key="3">
    <source>
        <dbReference type="ARBA" id="ARBA00022801"/>
    </source>
</evidence>
<organism evidence="8 9">
    <name type="scientific">Mycena venus</name>
    <dbReference type="NCBI Taxonomy" id="2733690"/>
    <lineage>
        <taxon>Eukaryota</taxon>
        <taxon>Fungi</taxon>
        <taxon>Dikarya</taxon>
        <taxon>Basidiomycota</taxon>
        <taxon>Agaricomycotina</taxon>
        <taxon>Agaricomycetes</taxon>
        <taxon>Agaricomycetidae</taxon>
        <taxon>Agaricales</taxon>
        <taxon>Marasmiineae</taxon>
        <taxon>Mycenaceae</taxon>
        <taxon>Mycena</taxon>
    </lineage>
</organism>
<evidence type="ECO:0000313" key="8">
    <source>
        <dbReference type="EMBL" id="KAF7336184.1"/>
    </source>
</evidence>
<feature type="domain" description="Peptidase M48" evidence="7">
    <location>
        <begin position="163"/>
        <end position="318"/>
    </location>
</feature>
<evidence type="ECO:0000256" key="5">
    <source>
        <dbReference type="ARBA" id="ARBA00023049"/>
    </source>
</evidence>
<dbReference type="PANTHER" id="PTHR22726:SF1">
    <property type="entry name" value="METALLOENDOPEPTIDASE OMA1, MITOCHONDRIAL"/>
    <property type="match status" value="1"/>
</dbReference>
<dbReference type="GO" id="GO:0005743">
    <property type="term" value="C:mitochondrial inner membrane"/>
    <property type="evidence" value="ECO:0007669"/>
    <property type="project" value="TreeGrafter"/>
</dbReference>
<keyword evidence="3 6" id="KW-0378">Hydrolase</keyword>
<evidence type="ECO:0000256" key="2">
    <source>
        <dbReference type="ARBA" id="ARBA00022723"/>
    </source>
</evidence>
<evidence type="ECO:0000313" key="9">
    <source>
        <dbReference type="Proteomes" id="UP000620124"/>
    </source>
</evidence>
<comment type="similarity">
    <text evidence="6">Belongs to the peptidase M48 family.</text>
</comment>
<keyword evidence="9" id="KW-1185">Reference proteome</keyword>